<dbReference type="SUPFAM" id="SSF46626">
    <property type="entry name" value="Cytochrome c"/>
    <property type="match status" value="2"/>
</dbReference>
<evidence type="ECO:0000256" key="1">
    <source>
        <dbReference type="ARBA" id="ARBA00004418"/>
    </source>
</evidence>
<dbReference type="GO" id="GO:0042597">
    <property type="term" value="C:periplasmic space"/>
    <property type="evidence" value="ECO:0007669"/>
    <property type="project" value="UniProtKB-SubCell"/>
</dbReference>
<dbReference type="EMBL" id="FPHF01000052">
    <property type="protein sequence ID" value="SFV59646.1"/>
    <property type="molecule type" value="Genomic_DNA"/>
</dbReference>
<evidence type="ECO:0000256" key="4">
    <source>
        <dbReference type="ARBA" id="ARBA00022448"/>
    </source>
</evidence>
<dbReference type="InterPro" id="IPR025710">
    <property type="entry name" value="SoxA"/>
</dbReference>
<reference evidence="16" key="1">
    <citation type="submission" date="2016-10" db="EMBL/GenBank/DDBJ databases">
        <authorList>
            <person name="de Groot N.N."/>
        </authorList>
    </citation>
    <scope>NUCLEOTIDE SEQUENCE</scope>
</reference>
<dbReference type="PIRSF" id="PIRSF038455">
    <property type="entry name" value="SoxA"/>
    <property type="match status" value="1"/>
</dbReference>
<dbReference type="InterPro" id="IPR036909">
    <property type="entry name" value="Cyt_c-like_dom_sf"/>
</dbReference>
<evidence type="ECO:0000313" key="16">
    <source>
        <dbReference type="EMBL" id="SFV59646.1"/>
    </source>
</evidence>
<dbReference type="Pfam" id="PF21342">
    <property type="entry name" value="SoxA-TsdA_cyt-c"/>
    <property type="match status" value="2"/>
</dbReference>
<evidence type="ECO:0000256" key="7">
    <source>
        <dbReference type="ARBA" id="ARBA00022723"/>
    </source>
</evidence>
<evidence type="ECO:0000256" key="9">
    <source>
        <dbReference type="ARBA" id="ARBA00022764"/>
    </source>
</evidence>
<dbReference type="AlphaFoldDB" id="A0A1W1C1K4"/>
<protein>
    <recommendedName>
        <fullName evidence="3">L-cysteine S-thiosulfotransferase subunit SoxA</fullName>
        <ecNumber evidence="2">2.8.5.2</ecNumber>
    </recommendedName>
</protein>
<keyword evidence="5" id="KW-0349">Heme</keyword>
<comment type="similarity">
    <text evidence="12">Belongs to the SoxA family.</text>
</comment>
<comment type="subcellular location">
    <subcellularLocation>
        <location evidence="1">Periplasm</location>
    </subcellularLocation>
</comment>
<organism evidence="16">
    <name type="scientific">hydrothermal vent metagenome</name>
    <dbReference type="NCBI Taxonomy" id="652676"/>
    <lineage>
        <taxon>unclassified sequences</taxon>
        <taxon>metagenomes</taxon>
        <taxon>ecological metagenomes</taxon>
    </lineage>
</organism>
<dbReference type="GO" id="GO:0016669">
    <property type="term" value="F:oxidoreductase activity, acting on a sulfur group of donors, cytochrome as acceptor"/>
    <property type="evidence" value="ECO:0007669"/>
    <property type="project" value="InterPro"/>
</dbReference>
<feature type="domain" description="Cytochrome c" evidence="15">
    <location>
        <begin position="70"/>
        <end position="133"/>
    </location>
</feature>
<name>A0A1W1C1K4_9ZZZZ</name>
<comment type="catalytic activity">
    <reaction evidence="14">
        <text>S-sulfanyl-L-cysteinyl-[SoxY protein] + thiosulfate + 2 Fe(III)-[cytochrome c] = S-(2-sulfodisulfanyl)-L-cysteinyl-[SoxY protein] + 2 Fe(II)-[cytochrome c] + 2 H(+)</text>
        <dbReference type="Rhea" id="RHEA:51224"/>
        <dbReference type="Rhea" id="RHEA-COMP:10350"/>
        <dbReference type="Rhea" id="RHEA-COMP:14399"/>
        <dbReference type="Rhea" id="RHEA-COMP:14689"/>
        <dbReference type="Rhea" id="RHEA-COMP:14690"/>
        <dbReference type="ChEBI" id="CHEBI:15378"/>
        <dbReference type="ChEBI" id="CHEBI:29033"/>
        <dbReference type="ChEBI" id="CHEBI:29034"/>
        <dbReference type="ChEBI" id="CHEBI:33542"/>
        <dbReference type="ChEBI" id="CHEBI:61963"/>
        <dbReference type="ChEBI" id="CHEBI:140664"/>
        <dbReference type="EC" id="2.8.5.2"/>
    </reaction>
</comment>
<keyword evidence="4" id="KW-0813">Transport</keyword>
<dbReference type="GO" id="GO:0046872">
    <property type="term" value="F:metal ion binding"/>
    <property type="evidence" value="ECO:0007669"/>
    <property type="project" value="UniProtKB-KW"/>
</dbReference>
<dbReference type="NCBIfam" id="TIGR04484">
    <property type="entry name" value="thiosulf_SoxA"/>
    <property type="match status" value="1"/>
</dbReference>
<evidence type="ECO:0000256" key="6">
    <source>
        <dbReference type="ARBA" id="ARBA00022679"/>
    </source>
</evidence>
<dbReference type="EC" id="2.8.5.2" evidence="2"/>
<evidence type="ECO:0000256" key="11">
    <source>
        <dbReference type="ARBA" id="ARBA00023004"/>
    </source>
</evidence>
<evidence type="ECO:0000256" key="5">
    <source>
        <dbReference type="ARBA" id="ARBA00022617"/>
    </source>
</evidence>
<evidence type="ECO:0000256" key="2">
    <source>
        <dbReference type="ARBA" id="ARBA00012408"/>
    </source>
</evidence>
<dbReference type="GO" id="GO:0009055">
    <property type="term" value="F:electron transfer activity"/>
    <property type="evidence" value="ECO:0007669"/>
    <property type="project" value="InterPro"/>
</dbReference>
<evidence type="ECO:0000256" key="13">
    <source>
        <dbReference type="ARBA" id="ARBA00048077"/>
    </source>
</evidence>
<evidence type="ECO:0000256" key="3">
    <source>
        <dbReference type="ARBA" id="ARBA00019364"/>
    </source>
</evidence>
<feature type="domain" description="Cytochrome c" evidence="15">
    <location>
        <begin position="151"/>
        <end position="250"/>
    </location>
</feature>
<gene>
    <name evidence="16" type="ORF">MNB_SM-4-1570</name>
</gene>
<evidence type="ECO:0000259" key="15">
    <source>
        <dbReference type="Pfam" id="PF21342"/>
    </source>
</evidence>
<sequence length="257" mass="27777">MKTGIKIALSLALLSSLSFGGEQFAMSDADRAMYAEMLENNPADLMVANGEDLLAEYCGGDEGVAAFFNKNEETLPAFLAGFPRYLPEFKQVVGIDQALQGLMSKNGHKPFKLKSSDMFDMSAYVKSLANGEKSNIDINANPQMKEAYALGKKTYMTERGGRGLSCNSCHSDAVIGSVLRTQPLPDLSAKGVAVAATWPAYRMTKSSLRTLQRRFQGCMKNALLKVIPIGSPEMVALEVYLTSEAKGAEIAVPGLKR</sequence>
<evidence type="ECO:0000256" key="10">
    <source>
        <dbReference type="ARBA" id="ARBA00022982"/>
    </source>
</evidence>
<keyword evidence="6" id="KW-0808">Transferase</keyword>
<dbReference type="GO" id="GO:0016740">
    <property type="term" value="F:transferase activity"/>
    <property type="evidence" value="ECO:0007669"/>
    <property type="project" value="UniProtKB-KW"/>
</dbReference>
<keyword evidence="11" id="KW-0408">Iron</keyword>
<evidence type="ECO:0000256" key="12">
    <source>
        <dbReference type="ARBA" id="ARBA00025746"/>
    </source>
</evidence>
<dbReference type="GO" id="GO:0020037">
    <property type="term" value="F:heme binding"/>
    <property type="evidence" value="ECO:0007669"/>
    <property type="project" value="InterPro"/>
</dbReference>
<dbReference type="GO" id="GO:0019417">
    <property type="term" value="P:sulfur oxidation"/>
    <property type="evidence" value="ECO:0007669"/>
    <property type="project" value="InterPro"/>
</dbReference>
<evidence type="ECO:0000256" key="14">
    <source>
        <dbReference type="ARBA" id="ARBA00048423"/>
    </source>
</evidence>
<evidence type="ECO:0000256" key="8">
    <source>
        <dbReference type="ARBA" id="ARBA00022729"/>
    </source>
</evidence>
<accession>A0A1W1C1K4</accession>
<keyword evidence="10" id="KW-0249">Electron transport</keyword>
<keyword evidence="8" id="KW-0732">Signal</keyword>
<keyword evidence="7" id="KW-0479">Metal-binding</keyword>
<comment type="catalytic activity">
    <reaction evidence="13">
        <text>L-cysteinyl-[SoxY protein] + thiosulfate + 2 Fe(III)-[cytochrome c] = S-sulfosulfanyl-L-cysteinyl-[SoxY protein] + 2 Fe(II)-[cytochrome c] + 2 H(+)</text>
        <dbReference type="Rhea" id="RHEA:56720"/>
        <dbReference type="Rhea" id="RHEA-COMP:10350"/>
        <dbReference type="Rhea" id="RHEA-COMP:14328"/>
        <dbReference type="Rhea" id="RHEA-COMP:14399"/>
        <dbReference type="Rhea" id="RHEA-COMP:14691"/>
        <dbReference type="ChEBI" id="CHEBI:15378"/>
        <dbReference type="ChEBI" id="CHEBI:29033"/>
        <dbReference type="ChEBI" id="CHEBI:29034"/>
        <dbReference type="ChEBI" id="CHEBI:29950"/>
        <dbReference type="ChEBI" id="CHEBI:33542"/>
        <dbReference type="ChEBI" id="CHEBI:139321"/>
        <dbReference type="EC" id="2.8.5.2"/>
    </reaction>
</comment>
<keyword evidence="9" id="KW-0574">Periplasm</keyword>
<dbReference type="GO" id="GO:0070069">
    <property type="term" value="C:cytochrome complex"/>
    <property type="evidence" value="ECO:0007669"/>
    <property type="project" value="InterPro"/>
</dbReference>
<dbReference type="InterPro" id="IPR009056">
    <property type="entry name" value="Cyt_c-like_dom"/>
</dbReference>
<dbReference type="Gene3D" id="1.10.760.10">
    <property type="entry name" value="Cytochrome c-like domain"/>
    <property type="match status" value="2"/>
</dbReference>
<proteinExistence type="inferred from homology"/>